<dbReference type="InParanoid" id="A0A7F5R291"/>
<keyword evidence="10" id="KW-0239">DNA-directed DNA polymerase</keyword>
<comment type="cofactor">
    <cofactor evidence="1">
        <name>Mg(2+)</name>
        <dbReference type="ChEBI" id="CHEBI:18420"/>
    </cofactor>
</comment>
<evidence type="ECO:0000256" key="2">
    <source>
        <dbReference type="ARBA" id="ARBA00004436"/>
    </source>
</evidence>
<dbReference type="FunFam" id="3.30.420.390:FF:000004">
    <property type="entry name" value="DNA polymerase subunit gamma-1, mitochondrial"/>
    <property type="match status" value="1"/>
</dbReference>
<dbReference type="EC" id="2.7.7.7" evidence="4"/>
<dbReference type="PANTHER" id="PTHR10267">
    <property type="entry name" value="DNA POLYMERASE SUBUNIT GAMMA-1"/>
    <property type="match status" value="1"/>
</dbReference>
<evidence type="ECO:0000313" key="17">
    <source>
        <dbReference type="RefSeq" id="XP_025829079.1"/>
    </source>
</evidence>
<name>A0A7F5R291_AGRPL</name>
<dbReference type="PANTHER" id="PTHR10267:SF0">
    <property type="entry name" value="DNA POLYMERASE SUBUNIT GAMMA-1"/>
    <property type="match status" value="1"/>
</dbReference>
<dbReference type="FunCoup" id="A0A7F5R291">
    <property type="interactions" value="352"/>
</dbReference>
<proteinExistence type="inferred from homology"/>
<dbReference type="InterPro" id="IPR043502">
    <property type="entry name" value="DNA/RNA_pol_sf"/>
</dbReference>
<reference evidence="17" key="1">
    <citation type="submission" date="2025-08" db="UniProtKB">
        <authorList>
            <consortium name="RefSeq"/>
        </authorList>
    </citation>
    <scope>IDENTIFICATION</scope>
    <source>
        <tissue evidence="17">Entire body</tissue>
    </source>
</reference>
<evidence type="ECO:0000256" key="7">
    <source>
        <dbReference type="ARBA" id="ARBA00022695"/>
    </source>
</evidence>
<evidence type="ECO:0000256" key="14">
    <source>
        <dbReference type="ARBA" id="ARBA00031966"/>
    </source>
</evidence>
<dbReference type="InterPro" id="IPR012337">
    <property type="entry name" value="RNaseH-like_sf"/>
</dbReference>
<dbReference type="InterPro" id="IPR002297">
    <property type="entry name" value="DNA-dir_DNA_pol_A_mt"/>
</dbReference>
<dbReference type="Gene3D" id="3.30.420.390">
    <property type="match status" value="2"/>
</dbReference>
<keyword evidence="12" id="KW-0496">Mitochondrion</keyword>
<dbReference type="GO" id="GO:0003677">
    <property type="term" value="F:DNA binding"/>
    <property type="evidence" value="ECO:0007669"/>
    <property type="project" value="UniProtKB-KW"/>
</dbReference>
<evidence type="ECO:0000256" key="1">
    <source>
        <dbReference type="ARBA" id="ARBA00001946"/>
    </source>
</evidence>
<dbReference type="GO" id="GO:0042645">
    <property type="term" value="C:mitochondrial nucleoid"/>
    <property type="evidence" value="ECO:0007669"/>
    <property type="project" value="UniProtKB-SubCell"/>
</dbReference>
<sequence length="1158" mass="133310">MLKILIMLKGKQKSSVIFFRSKWACYSSYKKEILPRHIKKIYLPDPTKTKKLNNQMASDNGHDIQDQSMKTNEFNIQMLSRSIYKQIFKNNNKYLADRSVIDHCLNTLRAHGLLQNFNCNNLADVDFKLPPLKGKDLIEHFYLIGEEQAKPYKVLLDQLLISIPPMPRKWLMKPGWIRYYKDSKPECVPYPLENVFVFDVEVCVKAGKLPTLATAVSDKAWYAWVNEVLTENVEKPIKSTQLSLSDLIPMETDVWLSNHKKQARIIIGHNVSYDRARIKEQYYLKQTDMRFLDTMSLHISVSGLTSSQRAILKSEKLKLEDSEWKNYTSLNSLREVHKLYCGTSVEKETRDLFVSGSLYDIQKQFDKVITYCAKDVLATYNVFKVLYPMFLERFPHPVTFAGMIELSTAYLPVNDTWERYIADSEQTYEDLHIENNMLLAKRADEACQLFHMEQYKNDLWMWDQDWSVKELTLKKTRNLKVDRQVDRLKDNTFVSMDLKDAKDVEENEDEELTCLKTKFAYLEKKVELLPAVKSVLPGYPKWYRKLCTKPDLSATWTPGPQLISTSMQITPKLLCLTWEGYPLHFIKELGWGFLVPFSYEMNPVGKIPLEKLVNKCPLSLKNNKAKHISIDICQEVDRKISCNYYKSLKQNKICNTYSGSGIQCNMVLDDCCWFIKLPHKDGSSHRVGNPLAKDFLSKFYENVLSGDTEVAQKVVSISNQLSYWKNNKARIIEQMVVWLERKFLPPQLKNDEKKYGAIIPQIVVCGTLTRRAVEPTWMTASNVYLDRIGSELRSMVQAPKGYKIVGADVDSQELWIASILGDAHCAKLHGATPFGYMTISGNKADGTDMHSVTAKASGISRDQAKIINYARIYGAGQNFAEQLIKQFNPTMSKLDARSKAIKMFNLTKGKRVYRLKKEHLLELPDKLYGRWEAQELAKIHNRTLDEMFYKPKWVGGTESAMFNRLEEIANDPQPTTPFLNCRLSRALEPKLCVGDQFLPTRINWIVQSGAVDFLHLMLVCMRWLMNDKARFCLSFHDEVRYLVKENYQYKAALAMHVTNLLTRAFCSLKLGIDDLPQSVAFFSSVEVDSVLRKDSKQDCRTPSNPHGLQKGYGIPFGESLDIYEAIKKANGHSEWWKDMKSDVKGNKKETCTNGGSSG</sequence>
<evidence type="ECO:0000256" key="5">
    <source>
        <dbReference type="ARBA" id="ARBA00015350"/>
    </source>
</evidence>
<dbReference type="PROSITE" id="PS00447">
    <property type="entry name" value="DNA_POLYMERASE_A"/>
    <property type="match status" value="1"/>
</dbReference>
<evidence type="ECO:0000256" key="6">
    <source>
        <dbReference type="ARBA" id="ARBA00022679"/>
    </source>
</evidence>
<dbReference type="SUPFAM" id="SSF53098">
    <property type="entry name" value="Ribonuclease H-like"/>
    <property type="match status" value="1"/>
</dbReference>
<evidence type="ECO:0000256" key="8">
    <source>
        <dbReference type="ARBA" id="ARBA00022705"/>
    </source>
</evidence>
<dbReference type="SUPFAM" id="SSF56672">
    <property type="entry name" value="DNA/RNA polymerases"/>
    <property type="match status" value="1"/>
</dbReference>
<keyword evidence="9" id="KW-0460">Magnesium</keyword>
<dbReference type="InterPro" id="IPR001098">
    <property type="entry name" value="DNA-dir_DNA_pol_A_palm_dom"/>
</dbReference>
<dbReference type="InterPro" id="IPR019760">
    <property type="entry name" value="DNA-dir_DNA_pol_A_CS"/>
</dbReference>
<dbReference type="GO" id="GO:0005760">
    <property type="term" value="C:gamma DNA polymerase complex"/>
    <property type="evidence" value="ECO:0007669"/>
    <property type="project" value="InterPro"/>
</dbReference>
<keyword evidence="8" id="KW-0235">DNA replication</keyword>
<evidence type="ECO:0000256" key="12">
    <source>
        <dbReference type="ARBA" id="ARBA00023128"/>
    </source>
</evidence>
<feature type="domain" description="DNA-directed DNA polymerase family A palm" evidence="15">
    <location>
        <begin position="789"/>
        <end position="1047"/>
    </location>
</feature>
<comment type="similarity">
    <text evidence="3">Belongs to the DNA polymerase type-A family.</text>
</comment>
<dbReference type="GO" id="GO:0003887">
    <property type="term" value="F:DNA-directed DNA polymerase activity"/>
    <property type="evidence" value="ECO:0007669"/>
    <property type="project" value="UniProtKB-KW"/>
</dbReference>
<keyword evidence="11" id="KW-0238">DNA-binding</keyword>
<keyword evidence="13" id="KW-1135">Mitochondrion nucleoid</keyword>
<evidence type="ECO:0000256" key="9">
    <source>
        <dbReference type="ARBA" id="ARBA00022842"/>
    </source>
</evidence>
<keyword evidence="16" id="KW-1185">Reference proteome</keyword>
<protein>
    <recommendedName>
        <fullName evidence="5">DNA polymerase subunit gamma-1</fullName>
        <ecNumber evidence="4">2.7.7.7</ecNumber>
    </recommendedName>
    <alternativeName>
        <fullName evidence="14">Mitochondrial DNA polymerase catalytic subunit</fullName>
    </alternativeName>
</protein>
<dbReference type="Pfam" id="PF18136">
    <property type="entry name" value="DNApol_Exo"/>
    <property type="match status" value="1"/>
</dbReference>
<organism evidence="16 17">
    <name type="scientific">Agrilus planipennis</name>
    <name type="common">Emerald ash borer</name>
    <name type="synonym">Agrilus marcopoli</name>
    <dbReference type="NCBI Taxonomy" id="224129"/>
    <lineage>
        <taxon>Eukaryota</taxon>
        <taxon>Metazoa</taxon>
        <taxon>Ecdysozoa</taxon>
        <taxon>Arthropoda</taxon>
        <taxon>Hexapoda</taxon>
        <taxon>Insecta</taxon>
        <taxon>Pterygota</taxon>
        <taxon>Neoptera</taxon>
        <taxon>Endopterygota</taxon>
        <taxon>Coleoptera</taxon>
        <taxon>Polyphaga</taxon>
        <taxon>Elateriformia</taxon>
        <taxon>Buprestoidea</taxon>
        <taxon>Buprestidae</taxon>
        <taxon>Agrilinae</taxon>
        <taxon>Agrilus</taxon>
    </lineage>
</organism>
<keyword evidence="7" id="KW-0548">Nucleotidyltransferase</keyword>
<dbReference type="AlphaFoldDB" id="A0A7F5R291"/>
<dbReference type="PRINTS" id="PR00867">
    <property type="entry name" value="DNAPOLG"/>
</dbReference>
<dbReference type="SMART" id="SM00482">
    <property type="entry name" value="POLAc"/>
    <property type="match status" value="1"/>
</dbReference>
<dbReference type="OrthoDB" id="5588663at2759"/>
<dbReference type="GO" id="GO:0008408">
    <property type="term" value="F:3'-5' exonuclease activity"/>
    <property type="evidence" value="ECO:0007669"/>
    <property type="project" value="TreeGrafter"/>
</dbReference>
<evidence type="ECO:0000256" key="3">
    <source>
        <dbReference type="ARBA" id="ARBA00007705"/>
    </source>
</evidence>
<dbReference type="FunFam" id="1.10.150.20:FF:000024">
    <property type="entry name" value="DNA polymerase gamma, catalytic subunit"/>
    <property type="match status" value="1"/>
</dbReference>
<evidence type="ECO:0000256" key="11">
    <source>
        <dbReference type="ARBA" id="ARBA00023125"/>
    </source>
</evidence>
<evidence type="ECO:0000313" key="16">
    <source>
        <dbReference type="Proteomes" id="UP000192223"/>
    </source>
</evidence>
<dbReference type="InterPro" id="IPR041336">
    <property type="entry name" value="DNApol_Exo"/>
</dbReference>
<dbReference type="GO" id="GO:0006264">
    <property type="term" value="P:mitochondrial DNA replication"/>
    <property type="evidence" value="ECO:0007669"/>
    <property type="project" value="TreeGrafter"/>
</dbReference>
<dbReference type="Gene3D" id="1.10.150.20">
    <property type="entry name" value="5' to 3' exonuclease, C-terminal subdomain"/>
    <property type="match status" value="1"/>
</dbReference>
<evidence type="ECO:0000256" key="13">
    <source>
        <dbReference type="ARBA" id="ARBA00023271"/>
    </source>
</evidence>
<accession>A0A7F5R291</accession>
<dbReference type="GeneID" id="108737226"/>
<evidence type="ECO:0000259" key="15">
    <source>
        <dbReference type="SMART" id="SM00482"/>
    </source>
</evidence>
<dbReference type="RefSeq" id="XP_025829079.1">
    <property type="nucleotide sequence ID" value="XM_025973294.1"/>
</dbReference>
<evidence type="ECO:0000256" key="4">
    <source>
        <dbReference type="ARBA" id="ARBA00012417"/>
    </source>
</evidence>
<dbReference type="Proteomes" id="UP000192223">
    <property type="component" value="Unplaced"/>
</dbReference>
<gene>
    <name evidence="17" type="primary">LOC108737226</name>
</gene>
<evidence type="ECO:0000256" key="10">
    <source>
        <dbReference type="ARBA" id="ARBA00022932"/>
    </source>
</evidence>
<keyword evidence="6" id="KW-0808">Transferase</keyword>
<comment type="subcellular location">
    <subcellularLocation>
        <location evidence="2">Mitochondrion matrix</location>
        <location evidence="2">Mitochondrion nucleoid</location>
    </subcellularLocation>
</comment>